<evidence type="ECO:0000313" key="8">
    <source>
        <dbReference type="EMBL" id="WPU91588.1"/>
    </source>
</evidence>
<evidence type="ECO:0000256" key="4">
    <source>
        <dbReference type="ARBA" id="ARBA00023002"/>
    </source>
</evidence>
<feature type="domain" description="Malic enzyme NAD-binding" evidence="6">
    <location>
        <begin position="260"/>
        <end position="511"/>
    </location>
</feature>
<dbReference type="SUPFAM" id="SSF51735">
    <property type="entry name" value="NAD(P)-binding Rossmann-fold domains"/>
    <property type="match status" value="1"/>
</dbReference>
<organism evidence="8 9">
    <name type="scientific">Mucilaginibacter sabulilitoris</name>
    <dbReference type="NCBI Taxonomy" id="1173583"/>
    <lineage>
        <taxon>Bacteria</taxon>
        <taxon>Pseudomonadati</taxon>
        <taxon>Bacteroidota</taxon>
        <taxon>Sphingobacteriia</taxon>
        <taxon>Sphingobacteriales</taxon>
        <taxon>Sphingobacteriaceae</taxon>
        <taxon>Mucilaginibacter</taxon>
    </lineage>
</organism>
<dbReference type="EMBL" id="CP139558">
    <property type="protein sequence ID" value="WPU91588.1"/>
    <property type="molecule type" value="Genomic_DNA"/>
</dbReference>
<gene>
    <name evidence="8" type="ORF">SNE25_19925</name>
</gene>
<proteinExistence type="inferred from homology"/>
<dbReference type="Gene3D" id="3.40.50.10380">
    <property type="entry name" value="Malic enzyme, N-terminal domain"/>
    <property type="match status" value="1"/>
</dbReference>
<reference evidence="8 9" key="1">
    <citation type="submission" date="2023-11" db="EMBL/GenBank/DDBJ databases">
        <title>Analysis of the Genomes of Mucilaginibacter gossypii cycad 4 and M. sabulilitoris SNA2: microbes with the potential for plant growth promotion.</title>
        <authorList>
            <person name="Hirsch A.M."/>
            <person name="Humm E."/>
            <person name="Rubbi M."/>
            <person name="Del Vecchio G."/>
            <person name="Ha S.M."/>
            <person name="Pellegrini M."/>
            <person name="Gunsalus R.P."/>
        </authorList>
    </citation>
    <scope>NUCLEOTIDE SEQUENCE [LARGE SCALE GENOMIC DNA]</scope>
    <source>
        <strain evidence="8 9">SNA2</strain>
    </source>
</reference>
<dbReference type="InterPro" id="IPR012301">
    <property type="entry name" value="Malic_N_dom"/>
</dbReference>
<dbReference type="InterPro" id="IPR012302">
    <property type="entry name" value="Malic_NAD-bd"/>
</dbReference>
<keyword evidence="3 5" id="KW-0479">Metal-binding</keyword>
<dbReference type="Pfam" id="PF00390">
    <property type="entry name" value="malic"/>
    <property type="match status" value="1"/>
</dbReference>
<keyword evidence="4 8" id="KW-0560">Oxidoreductase</keyword>
<dbReference type="InterPro" id="IPR046346">
    <property type="entry name" value="Aminoacid_DH-like_N_sf"/>
</dbReference>
<protein>
    <submittedName>
        <fullName evidence="8">NAD-dependent malic enzyme</fullName>
        <ecNumber evidence="8">1.1.1.38</ecNumber>
    </submittedName>
</protein>
<dbReference type="Gene3D" id="3.40.50.720">
    <property type="entry name" value="NAD(P)-binding Rossmann-like Domain"/>
    <property type="match status" value="1"/>
</dbReference>
<comment type="similarity">
    <text evidence="2 5">Belongs to the malic enzymes family.</text>
</comment>
<evidence type="ECO:0000256" key="1">
    <source>
        <dbReference type="ARBA" id="ARBA00001936"/>
    </source>
</evidence>
<dbReference type="NCBIfam" id="NF010052">
    <property type="entry name" value="PRK13529.1"/>
    <property type="match status" value="1"/>
</dbReference>
<dbReference type="InterPro" id="IPR036291">
    <property type="entry name" value="NAD(P)-bd_dom_sf"/>
</dbReference>
<dbReference type="PANTHER" id="PTHR23406:SF90">
    <property type="entry name" value="MALIC ENZYME-RELATED"/>
    <property type="match status" value="1"/>
</dbReference>
<dbReference type="SMART" id="SM01274">
    <property type="entry name" value="malic"/>
    <property type="match status" value="1"/>
</dbReference>
<name>A0ABZ0TF13_9SPHI</name>
<accession>A0ABZ0TF13</accession>
<evidence type="ECO:0000256" key="3">
    <source>
        <dbReference type="ARBA" id="ARBA00022723"/>
    </source>
</evidence>
<evidence type="ECO:0000259" key="6">
    <source>
        <dbReference type="SMART" id="SM00919"/>
    </source>
</evidence>
<keyword evidence="9" id="KW-1185">Reference proteome</keyword>
<dbReference type="Proteomes" id="UP001324380">
    <property type="component" value="Chromosome"/>
</dbReference>
<dbReference type="SMART" id="SM00919">
    <property type="entry name" value="Malic_M"/>
    <property type="match status" value="1"/>
</dbReference>
<evidence type="ECO:0000259" key="7">
    <source>
        <dbReference type="SMART" id="SM01274"/>
    </source>
</evidence>
<dbReference type="RefSeq" id="WP_321560754.1">
    <property type="nucleotide sequence ID" value="NZ_CP139558.1"/>
</dbReference>
<dbReference type="EC" id="1.1.1.38" evidence="8"/>
<dbReference type="InterPro" id="IPR001891">
    <property type="entry name" value="Malic_OxRdtase"/>
</dbReference>
<dbReference type="PANTHER" id="PTHR23406">
    <property type="entry name" value="MALIC ENZYME-RELATED"/>
    <property type="match status" value="1"/>
</dbReference>
<dbReference type="PRINTS" id="PR00072">
    <property type="entry name" value="MALOXRDTASE"/>
</dbReference>
<dbReference type="InterPro" id="IPR037062">
    <property type="entry name" value="Malic_N_dom_sf"/>
</dbReference>
<comment type="cofactor">
    <cofactor evidence="1">
        <name>Mn(2+)</name>
        <dbReference type="ChEBI" id="CHEBI:29035"/>
    </cofactor>
</comment>
<dbReference type="CDD" id="cd05312">
    <property type="entry name" value="NAD_bind_1_malic_enz"/>
    <property type="match status" value="1"/>
</dbReference>
<evidence type="ECO:0000313" key="9">
    <source>
        <dbReference type="Proteomes" id="UP001324380"/>
    </source>
</evidence>
<dbReference type="Pfam" id="PF03949">
    <property type="entry name" value="Malic_M"/>
    <property type="match status" value="1"/>
</dbReference>
<evidence type="ECO:0000256" key="2">
    <source>
        <dbReference type="ARBA" id="ARBA00008785"/>
    </source>
</evidence>
<dbReference type="GO" id="GO:0016491">
    <property type="term" value="F:oxidoreductase activity"/>
    <property type="evidence" value="ECO:0007669"/>
    <property type="project" value="UniProtKB-KW"/>
</dbReference>
<evidence type="ECO:0000256" key="5">
    <source>
        <dbReference type="RuleBase" id="RU003427"/>
    </source>
</evidence>
<dbReference type="PROSITE" id="PS00331">
    <property type="entry name" value="MALIC_ENZYMES"/>
    <property type="match status" value="1"/>
</dbReference>
<dbReference type="InterPro" id="IPR015884">
    <property type="entry name" value="Malic_enzyme_CS"/>
</dbReference>
<dbReference type="SUPFAM" id="SSF53223">
    <property type="entry name" value="Aminoacid dehydrogenase-like, N-terminal domain"/>
    <property type="match status" value="1"/>
</dbReference>
<feature type="domain" description="Malic enzyme N-terminal" evidence="7">
    <location>
        <begin position="70"/>
        <end position="250"/>
    </location>
</feature>
<dbReference type="PIRSF" id="PIRSF000106">
    <property type="entry name" value="ME"/>
    <property type="match status" value="1"/>
</dbReference>
<sequence>METNDGFIVLHDPRKNRGTAFTEEERGLLGLKGLLPEAVESIDLQVERVHEQIGKLEKPINKYVYLLQLMETNETLFYKVLMDDPVSYMPLVYTPTVGEACQTFGHIFRRPRGIYLSIKEKDNIRAILQNWQEKDVRFTVVTDGERILGLGDLGICGMGIPIGKLSLYTACAGVPPEYTLPIMLDAGTNNQEFLNDSLYPGLRQERARGEEYDAFIAAFVEAITEVFPKICIQWEDFAGINALRILNTFRDKVCTFNDDIQGTAAVATGGLLAASRYSGKPLTHQKFLFLGAGAAAIGIADMLVQRLQKEALAAEVAYERIYMFDNKGLLVTSRSDLTAYNQKFAHDQEPSDSFVDTIKNIRPTAIIGVSTIAGAFTREVIEAMSAINERPVIFPYSNPTSHSECTADEAYNWSKGKAIFASGSPFPPVIYNGKTFIPGQGNNVYIFPAIGLAVFATEARRLTNEMFLTASEALAKQVKAEDFEQGLIYPPLSNIFEVSVNIAVEVATRIFDSDLAGIDRPLDIEALVKSKIYRAKYEQ</sequence>